<evidence type="ECO:0000256" key="11">
    <source>
        <dbReference type="PROSITE-ProRule" id="PRU01203"/>
    </source>
</evidence>
<dbReference type="Gene3D" id="2.40.50.140">
    <property type="entry name" value="Nucleic acid-binding proteins"/>
    <property type="match status" value="1"/>
</dbReference>
<dbReference type="InterPro" id="IPR036269">
    <property type="entry name" value="Rho_N_sf"/>
</dbReference>
<protein>
    <recommendedName>
        <fullName evidence="9 10">Transcription termination factor Rho</fullName>
        <ecNumber evidence="9 10">3.6.4.-</ecNumber>
    </recommendedName>
    <alternativeName>
        <fullName evidence="9">ATP-dependent helicase Rho</fullName>
    </alternativeName>
</protein>
<dbReference type="EMBL" id="AP007255">
    <property type="protein sequence ID" value="BAE53357.1"/>
    <property type="molecule type" value="Genomic_DNA"/>
</dbReference>
<organism evidence="13 14">
    <name type="scientific">Paramagnetospirillum magneticum (strain ATCC 700264 / AMB-1)</name>
    <name type="common">Magnetospirillum magneticum</name>
    <dbReference type="NCBI Taxonomy" id="342108"/>
    <lineage>
        <taxon>Bacteria</taxon>
        <taxon>Pseudomonadati</taxon>
        <taxon>Pseudomonadota</taxon>
        <taxon>Alphaproteobacteria</taxon>
        <taxon>Rhodospirillales</taxon>
        <taxon>Magnetospirillaceae</taxon>
        <taxon>Paramagnetospirillum</taxon>
    </lineage>
</organism>
<accession>Q2VYG8</accession>
<dbReference type="GO" id="GO:0004386">
    <property type="term" value="F:helicase activity"/>
    <property type="evidence" value="ECO:0007669"/>
    <property type="project" value="UniProtKB-UniRule"/>
</dbReference>
<feature type="binding site" evidence="9">
    <location>
        <begin position="169"/>
        <end position="174"/>
    </location>
    <ligand>
        <name>ATP</name>
        <dbReference type="ChEBI" id="CHEBI:30616"/>
    </ligand>
</feature>
<dbReference type="Pfam" id="PF00006">
    <property type="entry name" value="ATP-synt_ab"/>
    <property type="match status" value="1"/>
</dbReference>
<name>Q2VYG8_PARM1</name>
<dbReference type="GO" id="GO:0016787">
    <property type="term" value="F:hydrolase activity"/>
    <property type="evidence" value="ECO:0007669"/>
    <property type="project" value="UniProtKB-KW"/>
</dbReference>
<dbReference type="SMART" id="SM00382">
    <property type="entry name" value="AAA"/>
    <property type="match status" value="1"/>
</dbReference>
<dbReference type="SUPFAM" id="SSF52540">
    <property type="entry name" value="P-loop containing nucleoside triphosphate hydrolases"/>
    <property type="match status" value="1"/>
</dbReference>
<proteinExistence type="inferred from homology"/>
<dbReference type="CDD" id="cd01128">
    <property type="entry name" value="rho_factor_C"/>
    <property type="match status" value="1"/>
</dbReference>
<keyword evidence="2 9" id="KW-0547">Nucleotide-binding</keyword>
<dbReference type="InterPro" id="IPR041703">
    <property type="entry name" value="Rho_factor_ATP-bd"/>
</dbReference>
<comment type="similarity">
    <text evidence="9 11">Belongs to the Rho family.</text>
</comment>
<dbReference type="InterPro" id="IPR011129">
    <property type="entry name" value="CSD"/>
</dbReference>
<evidence type="ECO:0000313" key="13">
    <source>
        <dbReference type="EMBL" id="BAE53357.1"/>
    </source>
</evidence>
<feature type="domain" description="Rho RNA-BD" evidence="12">
    <location>
        <begin position="48"/>
        <end position="123"/>
    </location>
</feature>
<dbReference type="FunFam" id="2.40.50.140:FF:000010">
    <property type="entry name" value="Transcription termination factor Rho"/>
    <property type="match status" value="1"/>
</dbReference>
<dbReference type="AlphaFoldDB" id="Q2VYG8"/>
<dbReference type="HOGENOM" id="CLU_016377_4_3_5"/>
<keyword evidence="7 9" id="KW-0805">Transcription regulation</keyword>
<evidence type="ECO:0000256" key="1">
    <source>
        <dbReference type="ARBA" id="ARBA00022472"/>
    </source>
</evidence>
<evidence type="ECO:0000313" key="14">
    <source>
        <dbReference type="Proteomes" id="UP000007058"/>
    </source>
</evidence>
<sequence length="418" mass="46896">MHLQDLKKKTPAELLAFAEELEVENASTLRKQDMMFAILKQLADNDTPIYGDGVLEILQDGFGFLRSPEANYLPGPDDIYVSPSQVRRFGLRTGDTVDGQIRAPKDGERYFALLKVNNINFEDPEKVRHRINFDNLTPLYPDEKLKLEIEDPTRKDLTTRVIDLVAPIGKGQRALIVAPPRTGKTVMLQNMAHAISLNHPEVYLIVLLIDERPEEVTDMARSVKGEVISSTFDEPASRHVQVTEMVLEKAKRLVEHKRDVVILLDSITRLARAYNTVVPSSGKVLTGGVDANALQRPKRFFGAARNIEEGGSLSIIATALIDTGSRMDEVIFEEFKGTGNSEIILDRKLSDKRTFPAIDITKSGTRKEELLVDKGILSKMWVLRRILMPMGVVDAMEFLVDKLKHSKNNGDFFEAMNS</sequence>
<evidence type="ECO:0000256" key="7">
    <source>
        <dbReference type="ARBA" id="ARBA00023015"/>
    </source>
</evidence>
<dbReference type="SMART" id="SM00357">
    <property type="entry name" value="CSP"/>
    <property type="match status" value="1"/>
</dbReference>
<dbReference type="HAMAP" id="MF_01884">
    <property type="entry name" value="Rho"/>
    <property type="match status" value="1"/>
</dbReference>
<keyword evidence="8 9" id="KW-0804">Transcription</keyword>
<evidence type="ECO:0000256" key="6">
    <source>
        <dbReference type="ARBA" id="ARBA00022884"/>
    </source>
</evidence>
<dbReference type="InterPro" id="IPR027417">
    <property type="entry name" value="P-loop_NTPase"/>
</dbReference>
<dbReference type="Proteomes" id="UP000007058">
    <property type="component" value="Chromosome"/>
</dbReference>
<dbReference type="EC" id="3.6.4.-" evidence="9 10"/>
<dbReference type="NCBIfam" id="TIGR00767">
    <property type="entry name" value="rho"/>
    <property type="match status" value="1"/>
</dbReference>
<dbReference type="GO" id="GO:0006353">
    <property type="term" value="P:DNA-templated transcription termination"/>
    <property type="evidence" value="ECO:0007669"/>
    <property type="project" value="UniProtKB-UniRule"/>
</dbReference>
<dbReference type="Gene3D" id="3.40.50.300">
    <property type="entry name" value="P-loop containing nucleotide triphosphate hydrolases"/>
    <property type="match status" value="1"/>
</dbReference>
<dbReference type="Pfam" id="PF07497">
    <property type="entry name" value="Rho_RNA_bind"/>
    <property type="match status" value="1"/>
</dbReference>
<evidence type="ECO:0000256" key="5">
    <source>
        <dbReference type="ARBA" id="ARBA00022840"/>
    </source>
</evidence>
<dbReference type="NCBIfam" id="NF006886">
    <property type="entry name" value="PRK09376.1"/>
    <property type="match status" value="1"/>
</dbReference>
<dbReference type="InterPro" id="IPR004665">
    <property type="entry name" value="Term_rho"/>
</dbReference>
<keyword evidence="14" id="KW-1185">Reference proteome</keyword>
<keyword evidence="5 9" id="KW-0067">ATP-binding</keyword>
<dbReference type="GO" id="GO:0005829">
    <property type="term" value="C:cytosol"/>
    <property type="evidence" value="ECO:0007669"/>
    <property type="project" value="UniProtKB-ARBA"/>
</dbReference>
<keyword evidence="4 9" id="KW-0347">Helicase</keyword>
<evidence type="ECO:0000259" key="12">
    <source>
        <dbReference type="PROSITE" id="PS51856"/>
    </source>
</evidence>
<evidence type="ECO:0000256" key="8">
    <source>
        <dbReference type="ARBA" id="ARBA00023163"/>
    </source>
</evidence>
<dbReference type="InterPro" id="IPR003593">
    <property type="entry name" value="AAA+_ATPase"/>
</dbReference>
<dbReference type="Pfam" id="PF07498">
    <property type="entry name" value="Rho_N"/>
    <property type="match status" value="1"/>
</dbReference>
<feature type="binding site" evidence="9">
    <location>
        <begin position="181"/>
        <end position="186"/>
    </location>
    <ligand>
        <name>ATP</name>
        <dbReference type="ChEBI" id="CHEBI:30616"/>
    </ligand>
</feature>
<gene>
    <name evidence="9" type="primary">rho</name>
    <name evidence="13" type="ordered locus">amb4553</name>
</gene>
<dbReference type="InterPro" id="IPR011112">
    <property type="entry name" value="Rho-like_N"/>
</dbReference>
<dbReference type="GO" id="GO:0008186">
    <property type="term" value="F:ATP-dependent activity, acting on RNA"/>
    <property type="evidence" value="ECO:0007669"/>
    <property type="project" value="UniProtKB-UniRule"/>
</dbReference>
<comment type="subunit">
    <text evidence="9">Homohexamer. The homohexamer assembles into an open ring structure.</text>
</comment>
<dbReference type="RefSeq" id="WP_011386897.1">
    <property type="nucleotide sequence ID" value="NC_007626.1"/>
</dbReference>
<dbReference type="PANTHER" id="PTHR46425:SF1">
    <property type="entry name" value="TRANSCRIPTION TERMINATION FACTOR RHO"/>
    <property type="match status" value="1"/>
</dbReference>
<evidence type="ECO:0000256" key="10">
    <source>
        <dbReference type="NCBIfam" id="TIGR00767"/>
    </source>
</evidence>
<dbReference type="InterPro" id="IPR011113">
    <property type="entry name" value="Rho_RNA-bd"/>
</dbReference>
<reference evidence="13 14" key="1">
    <citation type="journal article" date="2005" name="DNA Res.">
        <title>Complete genome sequence of the facultative anaerobic magnetotactic bacterium Magnetospirillum sp. strain AMB-1.</title>
        <authorList>
            <person name="Matsunaga T."/>
            <person name="Okamura Y."/>
            <person name="Fukuda Y."/>
            <person name="Wahyudi A.T."/>
            <person name="Murase Y."/>
            <person name="Takeyama H."/>
        </authorList>
    </citation>
    <scope>NUCLEOTIDE SEQUENCE [LARGE SCALE GENOMIC DNA]</scope>
    <source>
        <strain evidence="14">ATCC 700264 / AMB-1</strain>
    </source>
</reference>
<dbReference type="SUPFAM" id="SSF50249">
    <property type="entry name" value="Nucleic acid-binding proteins"/>
    <property type="match status" value="1"/>
</dbReference>
<comment type="function">
    <text evidence="9">Facilitates transcription termination by a mechanism that involves Rho binding to the nascent RNA, activation of Rho's RNA-dependent ATPase activity, and release of the mRNA from the DNA template.</text>
</comment>
<dbReference type="GO" id="GO:0003723">
    <property type="term" value="F:RNA binding"/>
    <property type="evidence" value="ECO:0007669"/>
    <property type="project" value="UniProtKB-UniRule"/>
</dbReference>
<evidence type="ECO:0000256" key="9">
    <source>
        <dbReference type="HAMAP-Rule" id="MF_01884"/>
    </source>
</evidence>
<keyword evidence="1 9" id="KW-0806">Transcription termination</keyword>
<dbReference type="InterPro" id="IPR000194">
    <property type="entry name" value="ATPase_F1/V1/A1_a/bsu_nucl-bd"/>
</dbReference>
<dbReference type="Gene3D" id="1.10.720.10">
    <property type="match status" value="1"/>
</dbReference>
<dbReference type="InterPro" id="IPR012340">
    <property type="entry name" value="NA-bd_OB-fold"/>
</dbReference>
<dbReference type="PROSITE" id="PS51856">
    <property type="entry name" value="RHO_RNA_BD"/>
    <property type="match status" value="1"/>
</dbReference>
<keyword evidence="3 9" id="KW-0378">Hydrolase</keyword>
<evidence type="ECO:0000256" key="2">
    <source>
        <dbReference type="ARBA" id="ARBA00022741"/>
    </source>
</evidence>
<keyword evidence="6 9" id="KW-0694">RNA-binding</keyword>
<dbReference type="STRING" id="342108.amb4553"/>
<dbReference type="GO" id="GO:0005524">
    <property type="term" value="F:ATP binding"/>
    <property type="evidence" value="ECO:0007669"/>
    <property type="project" value="UniProtKB-UniRule"/>
</dbReference>
<feature type="binding site" evidence="9">
    <location>
        <position position="212"/>
    </location>
    <ligand>
        <name>ATP</name>
        <dbReference type="ChEBI" id="CHEBI:30616"/>
    </ligand>
</feature>
<dbReference type="OrthoDB" id="9805197at2"/>
<dbReference type="CDD" id="cd04459">
    <property type="entry name" value="Rho_CSD"/>
    <property type="match status" value="1"/>
</dbReference>
<evidence type="ECO:0000256" key="3">
    <source>
        <dbReference type="ARBA" id="ARBA00022801"/>
    </source>
</evidence>
<dbReference type="KEGG" id="mag:amb4553"/>
<evidence type="ECO:0000256" key="4">
    <source>
        <dbReference type="ARBA" id="ARBA00022806"/>
    </source>
</evidence>
<dbReference type="FunFam" id="3.40.50.300:FF:000072">
    <property type="entry name" value="Transcription termination factor Rho"/>
    <property type="match status" value="1"/>
</dbReference>
<dbReference type="PANTHER" id="PTHR46425">
    <property type="entry name" value="TRANSCRIPTION TERMINATION FACTOR RHO"/>
    <property type="match status" value="1"/>
</dbReference>
<dbReference type="SUPFAM" id="SSF68912">
    <property type="entry name" value="Rho N-terminal domain-like"/>
    <property type="match status" value="1"/>
</dbReference>
<comment type="caution">
    <text evidence="9">Lacks conserved residue(s) required for the propagation of feature annotation.</text>
</comment>
<dbReference type="SMART" id="SM00959">
    <property type="entry name" value="Rho_N"/>
    <property type="match status" value="1"/>
</dbReference>